<keyword evidence="3" id="KW-1185">Reference proteome</keyword>
<sequence length="69" mass="7968">MASHQEQSDLDRIRAELEHVNLENARLRLEEEITGVERELHLAANRSTSTSTPKTLFPKDHRSVNFKLT</sequence>
<gene>
    <name evidence="2" type="ORF">DPMN_026225</name>
</gene>
<protein>
    <submittedName>
        <fullName evidence="2">Uncharacterized protein</fullName>
    </submittedName>
</protein>
<proteinExistence type="predicted"/>
<dbReference type="AlphaFoldDB" id="A0A9D4LS58"/>
<comment type="caution">
    <text evidence="2">The sequence shown here is derived from an EMBL/GenBank/DDBJ whole genome shotgun (WGS) entry which is preliminary data.</text>
</comment>
<evidence type="ECO:0000313" key="3">
    <source>
        <dbReference type="Proteomes" id="UP000828390"/>
    </source>
</evidence>
<feature type="compositionally biased region" description="Polar residues" evidence="1">
    <location>
        <begin position="45"/>
        <end position="54"/>
    </location>
</feature>
<evidence type="ECO:0000256" key="1">
    <source>
        <dbReference type="SAM" id="MobiDB-lite"/>
    </source>
</evidence>
<dbReference type="Proteomes" id="UP000828390">
    <property type="component" value="Unassembled WGS sequence"/>
</dbReference>
<feature type="region of interest" description="Disordered" evidence="1">
    <location>
        <begin position="45"/>
        <end position="69"/>
    </location>
</feature>
<evidence type="ECO:0000313" key="2">
    <source>
        <dbReference type="EMBL" id="KAH3863245.1"/>
    </source>
</evidence>
<name>A0A9D4LS58_DREPO</name>
<reference evidence="2" key="2">
    <citation type="submission" date="2020-11" db="EMBL/GenBank/DDBJ databases">
        <authorList>
            <person name="McCartney M.A."/>
            <person name="Auch B."/>
            <person name="Kono T."/>
            <person name="Mallez S."/>
            <person name="Becker A."/>
            <person name="Gohl D.M."/>
            <person name="Silverstein K.A.T."/>
            <person name="Koren S."/>
            <person name="Bechman K.B."/>
            <person name="Herman A."/>
            <person name="Abrahante J.E."/>
            <person name="Garbe J."/>
        </authorList>
    </citation>
    <scope>NUCLEOTIDE SEQUENCE</scope>
    <source>
        <strain evidence="2">Duluth1</strain>
        <tissue evidence="2">Whole animal</tissue>
    </source>
</reference>
<accession>A0A9D4LS58</accession>
<reference evidence="2" key="1">
    <citation type="journal article" date="2019" name="bioRxiv">
        <title>The Genome of the Zebra Mussel, Dreissena polymorpha: A Resource for Invasive Species Research.</title>
        <authorList>
            <person name="McCartney M.A."/>
            <person name="Auch B."/>
            <person name="Kono T."/>
            <person name="Mallez S."/>
            <person name="Zhang Y."/>
            <person name="Obille A."/>
            <person name="Becker A."/>
            <person name="Abrahante J.E."/>
            <person name="Garbe J."/>
            <person name="Badalamenti J.P."/>
            <person name="Herman A."/>
            <person name="Mangelson H."/>
            <person name="Liachko I."/>
            <person name="Sullivan S."/>
            <person name="Sone E.D."/>
            <person name="Koren S."/>
            <person name="Silverstein K.A.T."/>
            <person name="Beckman K.B."/>
            <person name="Gohl D.M."/>
        </authorList>
    </citation>
    <scope>NUCLEOTIDE SEQUENCE</scope>
    <source>
        <strain evidence="2">Duluth1</strain>
        <tissue evidence="2">Whole animal</tissue>
    </source>
</reference>
<dbReference type="EMBL" id="JAIWYP010000002">
    <property type="protein sequence ID" value="KAH3863245.1"/>
    <property type="molecule type" value="Genomic_DNA"/>
</dbReference>
<organism evidence="2 3">
    <name type="scientific">Dreissena polymorpha</name>
    <name type="common">Zebra mussel</name>
    <name type="synonym">Mytilus polymorpha</name>
    <dbReference type="NCBI Taxonomy" id="45954"/>
    <lineage>
        <taxon>Eukaryota</taxon>
        <taxon>Metazoa</taxon>
        <taxon>Spiralia</taxon>
        <taxon>Lophotrochozoa</taxon>
        <taxon>Mollusca</taxon>
        <taxon>Bivalvia</taxon>
        <taxon>Autobranchia</taxon>
        <taxon>Heteroconchia</taxon>
        <taxon>Euheterodonta</taxon>
        <taxon>Imparidentia</taxon>
        <taxon>Neoheterodontei</taxon>
        <taxon>Myida</taxon>
        <taxon>Dreissenoidea</taxon>
        <taxon>Dreissenidae</taxon>
        <taxon>Dreissena</taxon>
    </lineage>
</organism>